<proteinExistence type="predicted"/>
<reference evidence="2" key="2">
    <citation type="submission" date="2015-01" db="EMBL/GenBank/DDBJ databases">
        <title>Evolutionary Origins and Diversification of the Mycorrhizal Mutualists.</title>
        <authorList>
            <consortium name="DOE Joint Genome Institute"/>
            <consortium name="Mycorrhizal Genomics Consortium"/>
            <person name="Kohler A."/>
            <person name="Kuo A."/>
            <person name="Nagy L.G."/>
            <person name="Floudas D."/>
            <person name="Copeland A."/>
            <person name="Barry K.W."/>
            <person name="Cichocki N."/>
            <person name="Veneault-Fourrey C."/>
            <person name="LaButti K."/>
            <person name="Lindquist E.A."/>
            <person name="Lipzen A."/>
            <person name="Lundell T."/>
            <person name="Morin E."/>
            <person name="Murat C."/>
            <person name="Riley R."/>
            <person name="Ohm R."/>
            <person name="Sun H."/>
            <person name="Tunlid A."/>
            <person name="Henrissat B."/>
            <person name="Grigoriev I.V."/>
            <person name="Hibbett D.S."/>
            <person name="Martin F."/>
        </authorList>
    </citation>
    <scope>NUCLEOTIDE SEQUENCE [LARGE SCALE GENOMIC DNA]</scope>
    <source>
        <strain evidence="2">F 1598</strain>
    </source>
</reference>
<protein>
    <recommendedName>
        <fullName evidence="3">Phosphatidylinositol-specific phospholipase C X domain-containing protein</fullName>
    </recommendedName>
</protein>
<evidence type="ECO:0000313" key="2">
    <source>
        <dbReference type="Proteomes" id="UP000054166"/>
    </source>
</evidence>
<keyword evidence="2" id="KW-1185">Reference proteome</keyword>
<dbReference type="GO" id="GO:0008081">
    <property type="term" value="F:phosphoric diester hydrolase activity"/>
    <property type="evidence" value="ECO:0007669"/>
    <property type="project" value="InterPro"/>
</dbReference>
<dbReference type="HOGENOM" id="CLU_024117_6_0_1"/>
<dbReference type="SUPFAM" id="SSF51695">
    <property type="entry name" value="PLC-like phosphodiesterases"/>
    <property type="match status" value="1"/>
</dbReference>
<organism evidence="1 2">
    <name type="scientific">Piloderma croceum (strain F 1598)</name>
    <dbReference type="NCBI Taxonomy" id="765440"/>
    <lineage>
        <taxon>Eukaryota</taxon>
        <taxon>Fungi</taxon>
        <taxon>Dikarya</taxon>
        <taxon>Basidiomycota</taxon>
        <taxon>Agaricomycotina</taxon>
        <taxon>Agaricomycetes</taxon>
        <taxon>Agaricomycetidae</taxon>
        <taxon>Atheliales</taxon>
        <taxon>Atheliaceae</taxon>
        <taxon>Piloderma</taxon>
    </lineage>
</organism>
<dbReference type="AlphaFoldDB" id="A0A0C3BLY7"/>
<evidence type="ECO:0000313" key="1">
    <source>
        <dbReference type="EMBL" id="KIM87478.1"/>
    </source>
</evidence>
<dbReference type="Proteomes" id="UP000054166">
    <property type="component" value="Unassembled WGS sequence"/>
</dbReference>
<dbReference type="EMBL" id="KN832979">
    <property type="protein sequence ID" value="KIM87478.1"/>
    <property type="molecule type" value="Genomic_DNA"/>
</dbReference>
<dbReference type="Gene3D" id="3.20.20.190">
    <property type="entry name" value="Phosphatidylinositol (PI) phosphodiesterase"/>
    <property type="match status" value="1"/>
</dbReference>
<reference evidence="1 2" key="1">
    <citation type="submission" date="2014-04" db="EMBL/GenBank/DDBJ databases">
        <authorList>
            <consortium name="DOE Joint Genome Institute"/>
            <person name="Kuo A."/>
            <person name="Tarkka M."/>
            <person name="Buscot F."/>
            <person name="Kohler A."/>
            <person name="Nagy L.G."/>
            <person name="Floudas D."/>
            <person name="Copeland A."/>
            <person name="Barry K.W."/>
            <person name="Cichocki N."/>
            <person name="Veneault-Fourrey C."/>
            <person name="LaButti K."/>
            <person name="Lindquist E.A."/>
            <person name="Lipzen A."/>
            <person name="Lundell T."/>
            <person name="Morin E."/>
            <person name="Murat C."/>
            <person name="Sun H."/>
            <person name="Tunlid A."/>
            <person name="Henrissat B."/>
            <person name="Grigoriev I.V."/>
            <person name="Hibbett D.S."/>
            <person name="Martin F."/>
            <person name="Nordberg H.P."/>
            <person name="Cantor M.N."/>
            <person name="Hua S.X."/>
        </authorList>
    </citation>
    <scope>NUCLEOTIDE SEQUENCE [LARGE SCALE GENOMIC DNA]</scope>
    <source>
        <strain evidence="1 2">F 1598</strain>
    </source>
</reference>
<dbReference type="OrthoDB" id="1046782at2759"/>
<name>A0A0C3BLY7_PILCF</name>
<evidence type="ECO:0008006" key="3">
    <source>
        <dbReference type="Google" id="ProtNLM"/>
    </source>
</evidence>
<sequence length="330" mass="36422">MSFYGWPISQCQSLLTSNPLLFQLQSGIRALDIRLSIKDGRLISFHGIYPQRSPFTSILDTLCQFLTADEGSSECIVVSIKQEDTASPLFTSLVHSEIAASPGGDDIWYTESNRIPTLGEVRGKCVLVSRFGELGGEALGIHPDRWPDSQKDGFEWNCGETLVRVSDWYAIPSFLNIPEKVAHAASILLPLHPPTSPAAPSQNQNTLSITFFSASSIPLALPPMIARGFGWPKWGLGVSGVNERVGRWLLSTFAGDAPNPDARSISRFFNLNTANPKKAQTIRKKGAIDEPRIRGWVYMDFYEDPVESGVIPLLVECNFRGRKLGEEGWI</sequence>
<dbReference type="InterPro" id="IPR017946">
    <property type="entry name" value="PLC-like_Pdiesterase_TIM-brl"/>
</dbReference>
<dbReference type="InParanoid" id="A0A0C3BLY7"/>
<gene>
    <name evidence="1" type="ORF">PILCRDRAFT_63700</name>
</gene>
<accession>A0A0C3BLY7</accession>
<dbReference type="GO" id="GO:0006629">
    <property type="term" value="P:lipid metabolic process"/>
    <property type="evidence" value="ECO:0007669"/>
    <property type="project" value="InterPro"/>
</dbReference>
<dbReference type="STRING" id="765440.A0A0C3BLY7"/>